<keyword evidence="2" id="KW-1185">Reference proteome</keyword>
<comment type="caution">
    <text evidence="1">The sequence shown here is derived from an EMBL/GenBank/DDBJ whole genome shotgun (WGS) entry which is preliminary data.</text>
</comment>
<dbReference type="EC" id="1.14.19.2" evidence="1"/>
<proteinExistence type="predicted"/>
<accession>A0ACB7U5W5</accession>
<dbReference type="EMBL" id="CM037028">
    <property type="protein sequence ID" value="KAH7655650.1"/>
    <property type="molecule type" value="Genomic_DNA"/>
</dbReference>
<protein>
    <submittedName>
        <fullName evidence="1">Fatty acid desaturase type 2 protein</fullName>
        <ecNumber evidence="1">1.14.19.2</ecNumber>
    </submittedName>
</protein>
<evidence type="ECO:0000313" key="1">
    <source>
        <dbReference type="EMBL" id="KAH7655650.1"/>
    </source>
</evidence>
<evidence type="ECO:0000313" key="2">
    <source>
        <dbReference type="Proteomes" id="UP000827976"/>
    </source>
</evidence>
<name>A0ACB7U5W5_DIOAL</name>
<dbReference type="Proteomes" id="UP000827976">
    <property type="component" value="Chromosome 18"/>
</dbReference>
<gene>
    <name evidence="1" type="ORF">IHE45_18G026000</name>
</gene>
<keyword evidence="1" id="KW-0560">Oxidoreductase</keyword>
<organism evidence="1 2">
    <name type="scientific">Dioscorea alata</name>
    <name type="common">Purple yam</name>
    <dbReference type="NCBI Taxonomy" id="55571"/>
    <lineage>
        <taxon>Eukaryota</taxon>
        <taxon>Viridiplantae</taxon>
        <taxon>Streptophyta</taxon>
        <taxon>Embryophyta</taxon>
        <taxon>Tracheophyta</taxon>
        <taxon>Spermatophyta</taxon>
        <taxon>Magnoliopsida</taxon>
        <taxon>Liliopsida</taxon>
        <taxon>Dioscoreales</taxon>
        <taxon>Dioscoreaceae</taxon>
        <taxon>Dioscorea</taxon>
    </lineage>
</organism>
<reference evidence="2" key="1">
    <citation type="journal article" date="2022" name="Nat. Commun.">
        <title>Chromosome evolution and the genetic basis of agronomically important traits in greater yam.</title>
        <authorList>
            <person name="Bredeson J.V."/>
            <person name="Lyons J.B."/>
            <person name="Oniyinde I.O."/>
            <person name="Okereke N.R."/>
            <person name="Kolade O."/>
            <person name="Nnabue I."/>
            <person name="Nwadili C.O."/>
            <person name="Hribova E."/>
            <person name="Parker M."/>
            <person name="Nwogha J."/>
            <person name="Shu S."/>
            <person name="Carlson J."/>
            <person name="Kariba R."/>
            <person name="Muthemba S."/>
            <person name="Knop K."/>
            <person name="Barton G.J."/>
            <person name="Sherwood A.V."/>
            <person name="Lopez-Montes A."/>
            <person name="Asiedu R."/>
            <person name="Jamnadass R."/>
            <person name="Muchugi A."/>
            <person name="Goodstein D."/>
            <person name="Egesi C.N."/>
            <person name="Featherston J."/>
            <person name="Asfaw A."/>
            <person name="Simpson G.G."/>
            <person name="Dolezel J."/>
            <person name="Hendre P.S."/>
            <person name="Van Deynze A."/>
            <person name="Kumar P.L."/>
            <person name="Obidiegwu J.E."/>
            <person name="Bhattacharjee R."/>
            <person name="Rokhsar D.S."/>
        </authorList>
    </citation>
    <scope>NUCLEOTIDE SEQUENCE [LARGE SCALE GENOMIC DNA]</scope>
    <source>
        <strain evidence="2">cv. TDa95/00328</strain>
    </source>
</reference>
<sequence length="238" mass="27839">MKSWARWNRGWSAEENSHGDLLNKYLYLCGRVDLRQIEKTIHYLIASGMAYATKTNPWLSFIYTSFQERLTFIAHTNIARQAMMYGDITLAKICGTIAADEKRHERAYTKIIEKLFEIDPNATMMSMAEMMRQRINMPVRVLFDGKDHHLAVHLNMVTQKTGSYTVKDYGDVVDFFIKRWRVEEITGLSDKGRQAQEYICGFSASIRKLEERVQQKSTSRETSKMLHFSWIFNKEVKV</sequence>